<evidence type="ECO:0000256" key="4">
    <source>
        <dbReference type="ARBA" id="ARBA00022695"/>
    </source>
</evidence>
<dbReference type="InterPro" id="IPR005835">
    <property type="entry name" value="NTP_transferase_dom"/>
</dbReference>
<dbReference type="InterPro" id="IPR029044">
    <property type="entry name" value="Nucleotide-diphossugar_trans"/>
</dbReference>
<accession>I9DDU7</accession>
<evidence type="ECO:0000256" key="2">
    <source>
        <dbReference type="ARBA" id="ARBA00012415"/>
    </source>
</evidence>
<dbReference type="AlphaFoldDB" id="I9DDU7"/>
<evidence type="ECO:0000313" key="8">
    <source>
        <dbReference type="EMBL" id="AJQ26048.1"/>
    </source>
</evidence>
<dbReference type="STRING" id="1192197.JBW_00696"/>
<dbReference type="EMBL" id="CP010978">
    <property type="protein sequence ID" value="AJQ26048.1"/>
    <property type="molecule type" value="Genomic_DNA"/>
</dbReference>
<proteinExistence type="inferred from homology"/>
<name>I9DDU7_9FIRM</name>
<dbReference type="PANTHER" id="PTHR43197">
    <property type="entry name" value="UTP--GLUCOSE-1-PHOSPHATE URIDYLYLTRANSFERASE"/>
    <property type="match status" value="1"/>
</dbReference>
<evidence type="ECO:0000256" key="6">
    <source>
        <dbReference type="RuleBase" id="RU361259"/>
    </source>
</evidence>
<dbReference type="CDD" id="cd02541">
    <property type="entry name" value="UGPase_prokaryotic"/>
    <property type="match status" value="1"/>
</dbReference>
<comment type="similarity">
    <text evidence="1 6">Belongs to the UDPGP type 2 family.</text>
</comment>
<dbReference type="KEGG" id="pft:JBW_00696"/>
<protein>
    <recommendedName>
        <fullName evidence="2 6">UTP--glucose-1-phosphate uridylyltransferase</fullName>
        <ecNumber evidence="2 6">2.7.7.9</ecNumber>
    </recommendedName>
    <alternativeName>
        <fullName evidence="6">UDP-glucose pyrophosphorylase</fullName>
    </alternativeName>
</protein>
<dbReference type="NCBIfam" id="TIGR01099">
    <property type="entry name" value="galU"/>
    <property type="match status" value="1"/>
</dbReference>
<dbReference type="GO" id="GO:0003983">
    <property type="term" value="F:UTP:glucose-1-phosphate uridylyltransferase activity"/>
    <property type="evidence" value="ECO:0007669"/>
    <property type="project" value="UniProtKB-EC"/>
</dbReference>
<dbReference type="GO" id="GO:0006011">
    <property type="term" value="P:UDP-alpha-D-glucose metabolic process"/>
    <property type="evidence" value="ECO:0007669"/>
    <property type="project" value="InterPro"/>
</dbReference>
<reference evidence="9" key="2">
    <citation type="submission" date="2015-02" db="EMBL/GenBank/DDBJ databases">
        <title>Complete Genome Sequence of Pelosinus fermentans JBW45.</title>
        <authorList>
            <person name="De Leon K.B."/>
            <person name="Utturkar S.M."/>
            <person name="Camilleri L.B."/>
            <person name="Arkin A.P."/>
            <person name="Fields M.W."/>
            <person name="Brown S.D."/>
            <person name="Wall J.D."/>
        </authorList>
    </citation>
    <scope>NUCLEOTIDE SEQUENCE [LARGE SCALE GENOMIC DNA]</scope>
    <source>
        <strain evidence="9">JBW45</strain>
    </source>
</reference>
<gene>
    <name evidence="8" type="ORF">JBW_00696</name>
</gene>
<comment type="catalytic activity">
    <reaction evidence="5 6">
        <text>alpha-D-glucose 1-phosphate + UTP + H(+) = UDP-alpha-D-glucose + diphosphate</text>
        <dbReference type="Rhea" id="RHEA:19889"/>
        <dbReference type="ChEBI" id="CHEBI:15378"/>
        <dbReference type="ChEBI" id="CHEBI:33019"/>
        <dbReference type="ChEBI" id="CHEBI:46398"/>
        <dbReference type="ChEBI" id="CHEBI:58601"/>
        <dbReference type="ChEBI" id="CHEBI:58885"/>
        <dbReference type="EC" id="2.7.7.9"/>
    </reaction>
</comment>
<organism evidence="8 9">
    <name type="scientific">Pelosinus fermentans JBW45</name>
    <dbReference type="NCBI Taxonomy" id="1192197"/>
    <lineage>
        <taxon>Bacteria</taxon>
        <taxon>Bacillati</taxon>
        <taxon>Bacillota</taxon>
        <taxon>Negativicutes</taxon>
        <taxon>Selenomonadales</taxon>
        <taxon>Sporomusaceae</taxon>
        <taxon>Pelosinus</taxon>
    </lineage>
</organism>
<evidence type="ECO:0000256" key="5">
    <source>
        <dbReference type="ARBA" id="ARBA00048128"/>
    </source>
</evidence>
<dbReference type="PANTHER" id="PTHR43197:SF1">
    <property type="entry name" value="UTP--GLUCOSE-1-PHOSPHATE URIDYLYLTRANSFERASE"/>
    <property type="match status" value="1"/>
</dbReference>
<dbReference type="HOGENOM" id="CLU_029499_1_0_9"/>
<evidence type="ECO:0000313" key="9">
    <source>
        <dbReference type="Proteomes" id="UP000005361"/>
    </source>
</evidence>
<dbReference type="EC" id="2.7.7.9" evidence="2 6"/>
<dbReference type="InterPro" id="IPR005771">
    <property type="entry name" value="GalU_uridylyltTrfase_bac/arc"/>
</dbReference>
<dbReference type="Gene3D" id="3.90.550.10">
    <property type="entry name" value="Spore Coat Polysaccharide Biosynthesis Protein SpsA, Chain A"/>
    <property type="match status" value="1"/>
</dbReference>
<evidence type="ECO:0000256" key="1">
    <source>
        <dbReference type="ARBA" id="ARBA00006890"/>
    </source>
</evidence>
<evidence type="ECO:0000259" key="7">
    <source>
        <dbReference type="Pfam" id="PF00483"/>
    </source>
</evidence>
<sequence>MRGKKITEPQRRREHREKIDRIKNPPQRPLRLCGKIVLFALFAMTKEHNMIITAKDGAKMRKGLGKVRKAVIPAAGMGTRFLPATKAQPKEMLPIVDKPAIQYIIEEAVQSGIEEILIITGRNKRSIEDHFDRSVELEMLLKEQGKYDLLNLVEEIADVTIHYVRQKEAKGLGHAVLCAKQFVGNEPFAVLLGDDIIDASVPCLKQMMSVYDDCYGTILGTQEVPLDKVCNYGIVKPVEIKQNVWQAVDLVEKPDMSDAPSRLAVMGRYILQPEIFAILEKTPPGKGGEIQLTDAIRTLAIEQHSVYAYNFEGRRYDVGDKQGYLEATIEFALKRPDLRDDFLRYLIKTVGPLVAGKDGNTGCSK</sequence>
<dbReference type="SUPFAM" id="SSF53448">
    <property type="entry name" value="Nucleotide-diphospho-sugar transferases"/>
    <property type="match status" value="1"/>
</dbReference>
<evidence type="ECO:0000256" key="3">
    <source>
        <dbReference type="ARBA" id="ARBA00022679"/>
    </source>
</evidence>
<reference evidence="8 9" key="1">
    <citation type="journal article" date="2015" name="Genome Announc.">
        <title>Complete Genome Sequence of Pelosinus fermentans JBW45, a Member of a Remarkably Competitive Group of Negativicutes in the Firmicutes Phylum.</title>
        <authorList>
            <person name="De Leon K.B."/>
            <person name="Utturkar S.M."/>
            <person name="Camilleri L.B."/>
            <person name="Elias D.A."/>
            <person name="Arkin A.P."/>
            <person name="Fields M.W."/>
            <person name="Brown S.D."/>
            <person name="Wall J.D."/>
        </authorList>
    </citation>
    <scope>NUCLEOTIDE SEQUENCE [LARGE SCALE GENOMIC DNA]</scope>
    <source>
        <strain evidence="8 9">JBW45</strain>
    </source>
</reference>
<feature type="domain" description="Nucleotidyl transferase" evidence="7">
    <location>
        <begin position="69"/>
        <end position="328"/>
    </location>
</feature>
<dbReference type="Proteomes" id="UP000005361">
    <property type="component" value="Chromosome"/>
</dbReference>
<keyword evidence="3 6" id="KW-0808">Transferase</keyword>
<keyword evidence="4 6" id="KW-0548">Nucleotidyltransferase</keyword>
<dbReference type="Pfam" id="PF00483">
    <property type="entry name" value="NTP_transferase"/>
    <property type="match status" value="1"/>
</dbReference>